<dbReference type="Gene3D" id="3.40.250.10">
    <property type="entry name" value="Rhodanese-like domain"/>
    <property type="match status" value="1"/>
</dbReference>
<dbReference type="Proteomes" id="UP001364472">
    <property type="component" value="Unassembled WGS sequence"/>
</dbReference>
<dbReference type="RefSeq" id="WP_337336314.1">
    <property type="nucleotide sequence ID" value="NZ_JBBDHC010000026.1"/>
</dbReference>
<evidence type="ECO:0000259" key="1">
    <source>
        <dbReference type="PROSITE" id="PS50206"/>
    </source>
</evidence>
<organism evidence="2 3">
    <name type="scientific">Denitratimonas tolerans</name>
    <dbReference type="NCBI Taxonomy" id="1338420"/>
    <lineage>
        <taxon>Bacteria</taxon>
        <taxon>Pseudomonadati</taxon>
        <taxon>Pseudomonadota</taxon>
        <taxon>Gammaproteobacteria</taxon>
        <taxon>Lysobacterales</taxon>
        <taxon>Lysobacteraceae</taxon>
        <taxon>Denitratimonas</taxon>
    </lineage>
</organism>
<dbReference type="SMART" id="SM00450">
    <property type="entry name" value="RHOD"/>
    <property type="match status" value="1"/>
</dbReference>
<proteinExistence type="predicted"/>
<dbReference type="CDD" id="cd00158">
    <property type="entry name" value="RHOD"/>
    <property type="match status" value="1"/>
</dbReference>
<evidence type="ECO:0000313" key="2">
    <source>
        <dbReference type="EMBL" id="MEJ1250614.1"/>
    </source>
</evidence>
<dbReference type="InterPro" id="IPR001763">
    <property type="entry name" value="Rhodanese-like_dom"/>
</dbReference>
<protein>
    <submittedName>
        <fullName evidence="2">Rhodanese-like domain-containing protein</fullName>
    </submittedName>
</protein>
<reference evidence="2 3" key="1">
    <citation type="journal article" date="2016" name="Antonie Van Leeuwenhoek">
        <title>Denitratimonas tolerans gen. nov., sp. nov., a denitrifying bacterium isolated from a bioreactor for tannery wastewater treatment.</title>
        <authorList>
            <person name="Han S.I."/>
            <person name="Kim J.O."/>
            <person name="Lee Y.R."/>
            <person name="Ekpeghere K.I."/>
            <person name="Koh S.C."/>
            <person name="Whang K.S."/>
        </authorList>
    </citation>
    <scope>NUCLEOTIDE SEQUENCE [LARGE SCALE GENOMIC DNA]</scope>
    <source>
        <strain evidence="2 3">KACC 17565</strain>
    </source>
</reference>
<dbReference type="InterPro" id="IPR036873">
    <property type="entry name" value="Rhodanese-like_dom_sf"/>
</dbReference>
<sequence length="122" mass="12986">MIALLKTLFGFGGEQVSVQQAVQRINAGVLLLDVREPGEFNAGHALDAQPLPLDRIRAQRHAALAALPAHNGELLLICHSGVRSRLAQNLLGQRQDCRCINVRGGMAAWAAAGLPMSRATSS</sequence>
<evidence type="ECO:0000313" key="3">
    <source>
        <dbReference type="Proteomes" id="UP001364472"/>
    </source>
</evidence>
<dbReference type="InterPro" id="IPR052367">
    <property type="entry name" value="Thiosulfate_ST/Rhodanese-like"/>
</dbReference>
<dbReference type="SUPFAM" id="SSF52821">
    <property type="entry name" value="Rhodanese/Cell cycle control phosphatase"/>
    <property type="match status" value="1"/>
</dbReference>
<gene>
    <name evidence="2" type="ORF">WB794_13155</name>
</gene>
<dbReference type="PANTHER" id="PTHR45431">
    <property type="entry name" value="RHODANESE-LIKE DOMAIN-CONTAINING PROTEIN 15, CHLOROPLASTIC"/>
    <property type="match status" value="1"/>
</dbReference>
<name>A0AAW9RE78_9GAMM</name>
<dbReference type="PANTHER" id="PTHR45431:SF3">
    <property type="entry name" value="RHODANESE-LIKE DOMAIN-CONTAINING PROTEIN 15, CHLOROPLASTIC"/>
    <property type="match status" value="1"/>
</dbReference>
<dbReference type="PROSITE" id="PS50206">
    <property type="entry name" value="RHODANESE_3"/>
    <property type="match status" value="1"/>
</dbReference>
<comment type="caution">
    <text evidence="2">The sequence shown here is derived from an EMBL/GenBank/DDBJ whole genome shotgun (WGS) entry which is preliminary data.</text>
</comment>
<dbReference type="EMBL" id="JBBDHC010000026">
    <property type="protein sequence ID" value="MEJ1250614.1"/>
    <property type="molecule type" value="Genomic_DNA"/>
</dbReference>
<dbReference type="AlphaFoldDB" id="A0AAW9RE78"/>
<accession>A0AAW9RE78</accession>
<keyword evidence="3" id="KW-1185">Reference proteome</keyword>
<feature type="domain" description="Rhodanese" evidence="1">
    <location>
        <begin position="25"/>
        <end position="118"/>
    </location>
</feature>
<dbReference type="Pfam" id="PF00581">
    <property type="entry name" value="Rhodanese"/>
    <property type="match status" value="1"/>
</dbReference>